<dbReference type="NCBIfam" id="TIGR01891">
    <property type="entry name" value="amidohydrolases"/>
    <property type="match status" value="1"/>
</dbReference>
<feature type="binding site" evidence="4">
    <location>
        <position position="413"/>
    </location>
    <ligand>
        <name>Mn(2+)</name>
        <dbReference type="ChEBI" id="CHEBI:29035"/>
        <label>2</label>
    </ligand>
</feature>
<dbReference type="EMBL" id="CP000584">
    <property type="protein sequence ID" value="ABO95778.1"/>
    <property type="molecule type" value="Genomic_DNA"/>
</dbReference>
<dbReference type="InterPro" id="IPR036264">
    <property type="entry name" value="Bact_exopeptidase_dim_dom"/>
</dbReference>
<dbReference type="KEGG" id="olu:OSTLU_31131"/>
<dbReference type="HOGENOM" id="CLU_023257_1_1_1"/>
<dbReference type="GO" id="GO:0010210">
    <property type="term" value="F:IAA-Phe conjugate hydrolase activity"/>
    <property type="evidence" value="ECO:0007669"/>
    <property type="project" value="EnsemblPlants"/>
</dbReference>
<keyword evidence="3" id="KW-0378">Hydrolase</keyword>
<keyword evidence="2 5" id="KW-0732">Signal</keyword>
<dbReference type="Gene3D" id="3.30.70.360">
    <property type="match status" value="1"/>
</dbReference>
<name>A4RVX3_OSTLU</name>
<evidence type="ECO:0000256" key="5">
    <source>
        <dbReference type="SAM" id="SignalP"/>
    </source>
</evidence>
<dbReference type="FunFam" id="3.30.70.360:FF:000001">
    <property type="entry name" value="N-acetyldiaminopimelate deacetylase"/>
    <property type="match status" value="1"/>
</dbReference>
<feature type="binding site" evidence="4">
    <location>
        <position position="204"/>
    </location>
    <ligand>
        <name>Mn(2+)</name>
        <dbReference type="ChEBI" id="CHEBI:29035"/>
        <label>2</label>
    </ligand>
</feature>
<dbReference type="Gramene" id="ABO95778">
    <property type="protein sequence ID" value="ABO95778"/>
    <property type="gene ID" value="OSTLU_31131"/>
</dbReference>
<dbReference type="SUPFAM" id="SSF53187">
    <property type="entry name" value="Zn-dependent exopeptidases"/>
    <property type="match status" value="1"/>
</dbReference>
<dbReference type="GO" id="GO:0010211">
    <property type="term" value="F:IAA-Leu conjugate hydrolase activity"/>
    <property type="evidence" value="ECO:0007669"/>
    <property type="project" value="EnsemblPlants"/>
</dbReference>
<dbReference type="Gene3D" id="3.40.630.10">
    <property type="entry name" value="Zn peptidases"/>
    <property type="match status" value="1"/>
</dbReference>
<dbReference type="OrthoDB" id="6119954at2759"/>
<feature type="binding site" evidence="4">
    <location>
        <position position="134"/>
    </location>
    <ligand>
        <name>Mn(2+)</name>
        <dbReference type="ChEBI" id="CHEBI:29035"/>
        <label>2</label>
    </ligand>
</feature>
<dbReference type="Pfam" id="PF01546">
    <property type="entry name" value="Peptidase_M20"/>
    <property type="match status" value="1"/>
</dbReference>
<evidence type="ECO:0000313" key="8">
    <source>
        <dbReference type="Proteomes" id="UP000001568"/>
    </source>
</evidence>
<dbReference type="GO" id="GO:0009850">
    <property type="term" value="P:auxin metabolic process"/>
    <property type="evidence" value="ECO:0007669"/>
    <property type="project" value="EnsemblPlants"/>
</dbReference>
<organism evidence="7 8">
    <name type="scientific">Ostreococcus lucimarinus (strain CCE9901)</name>
    <dbReference type="NCBI Taxonomy" id="436017"/>
    <lineage>
        <taxon>Eukaryota</taxon>
        <taxon>Viridiplantae</taxon>
        <taxon>Chlorophyta</taxon>
        <taxon>Mamiellophyceae</taxon>
        <taxon>Mamiellales</taxon>
        <taxon>Bathycoccaceae</taxon>
        <taxon>Ostreococcus</taxon>
    </lineage>
</organism>
<protein>
    <recommendedName>
        <fullName evidence="6">Peptidase M20 dimerisation domain-containing protein</fullName>
    </recommendedName>
</protein>
<dbReference type="InterPro" id="IPR011650">
    <property type="entry name" value="Peptidase_M20_dimer"/>
</dbReference>
<comment type="cofactor">
    <cofactor evidence="4">
        <name>Mn(2+)</name>
        <dbReference type="ChEBI" id="CHEBI:29035"/>
    </cofactor>
    <text evidence="4">The Mn(2+) ion enhances activity.</text>
</comment>
<dbReference type="PANTHER" id="PTHR11014">
    <property type="entry name" value="PEPTIDASE M20 FAMILY MEMBER"/>
    <property type="match status" value="1"/>
</dbReference>
<dbReference type="SUPFAM" id="SSF55031">
    <property type="entry name" value="Bacterial exopeptidase dimerisation domain"/>
    <property type="match status" value="1"/>
</dbReference>
<dbReference type="GeneID" id="5001178"/>
<dbReference type="PANTHER" id="PTHR11014:SF63">
    <property type="entry name" value="METALLOPEPTIDASE, PUTATIVE (AFU_ORTHOLOGUE AFUA_6G09600)-RELATED"/>
    <property type="match status" value="1"/>
</dbReference>
<feature type="binding site" evidence="4">
    <location>
        <position position="132"/>
    </location>
    <ligand>
        <name>Mn(2+)</name>
        <dbReference type="ChEBI" id="CHEBI:29035"/>
        <label>2</label>
    </ligand>
</feature>
<dbReference type="InterPro" id="IPR044757">
    <property type="entry name" value="ILR1-like_Hyd"/>
</dbReference>
<evidence type="ECO:0000256" key="2">
    <source>
        <dbReference type="ARBA" id="ARBA00022729"/>
    </source>
</evidence>
<dbReference type="InterPro" id="IPR017439">
    <property type="entry name" value="Amidohydrolase"/>
</dbReference>
<feature type="domain" description="Peptidase M20 dimerisation" evidence="6">
    <location>
        <begin position="226"/>
        <end position="324"/>
    </location>
</feature>
<keyword evidence="4" id="KW-0479">Metal-binding</keyword>
<dbReference type="OMA" id="PGFFVWM"/>
<dbReference type="PIRSF" id="PIRSF005962">
    <property type="entry name" value="Pept_M20D_amidohydro"/>
    <property type="match status" value="1"/>
</dbReference>
<evidence type="ECO:0000256" key="3">
    <source>
        <dbReference type="ARBA" id="ARBA00022801"/>
    </source>
</evidence>
<dbReference type="Pfam" id="PF07687">
    <property type="entry name" value="M20_dimer"/>
    <property type="match status" value="1"/>
</dbReference>
<dbReference type="RefSeq" id="XP_001417485.1">
    <property type="nucleotide sequence ID" value="XM_001417448.1"/>
</dbReference>
<dbReference type="InterPro" id="IPR002933">
    <property type="entry name" value="Peptidase_M20"/>
</dbReference>
<reference evidence="7 8" key="1">
    <citation type="journal article" date="2007" name="Proc. Natl. Acad. Sci. U.S.A.">
        <title>The tiny eukaryote Ostreococcus provides genomic insights into the paradox of plankton speciation.</title>
        <authorList>
            <person name="Palenik B."/>
            <person name="Grimwood J."/>
            <person name="Aerts A."/>
            <person name="Rouze P."/>
            <person name="Salamov A."/>
            <person name="Putnam N."/>
            <person name="Dupont C."/>
            <person name="Jorgensen R."/>
            <person name="Derelle E."/>
            <person name="Rombauts S."/>
            <person name="Zhou K."/>
            <person name="Otillar R."/>
            <person name="Merchant S.S."/>
            <person name="Podell S."/>
            <person name="Gaasterland T."/>
            <person name="Napoli C."/>
            <person name="Gendler K."/>
            <person name="Manuell A."/>
            <person name="Tai V."/>
            <person name="Vallon O."/>
            <person name="Piganeau G."/>
            <person name="Jancek S."/>
            <person name="Heijde M."/>
            <person name="Jabbari K."/>
            <person name="Bowler C."/>
            <person name="Lohr M."/>
            <person name="Robbens S."/>
            <person name="Werner G."/>
            <person name="Dubchak I."/>
            <person name="Pazour G.J."/>
            <person name="Ren Q."/>
            <person name="Paulsen I."/>
            <person name="Delwiche C."/>
            <person name="Schmutz J."/>
            <person name="Rokhsar D."/>
            <person name="Van de Peer Y."/>
            <person name="Moreau H."/>
            <person name="Grigoriev I.V."/>
        </authorList>
    </citation>
    <scope>NUCLEOTIDE SEQUENCE [LARGE SCALE GENOMIC DNA]</scope>
    <source>
        <strain evidence="7 8">CCE9901</strain>
    </source>
</reference>
<keyword evidence="4" id="KW-0464">Manganese</keyword>
<feature type="chain" id="PRO_5002673024" description="Peptidase M20 dimerisation domain-containing protein" evidence="5">
    <location>
        <begin position="17"/>
        <end position="443"/>
    </location>
</feature>
<evidence type="ECO:0000313" key="7">
    <source>
        <dbReference type="EMBL" id="ABO95778.1"/>
    </source>
</evidence>
<evidence type="ECO:0000256" key="1">
    <source>
        <dbReference type="ARBA" id="ARBA00006153"/>
    </source>
</evidence>
<dbReference type="GO" id="GO:0046872">
    <property type="term" value="F:metal ion binding"/>
    <property type="evidence" value="ECO:0007669"/>
    <property type="project" value="UniProtKB-KW"/>
</dbReference>
<dbReference type="Proteomes" id="UP000001568">
    <property type="component" value="Chromosome 4"/>
</dbReference>
<dbReference type="eggNOG" id="ENOG502QQEM">
    <property type="taxonomic scope" value="Eukaryota"/>
</dbReference>
<accession>A4RVX3</accession>
<comment type="similarity">
    <text evidence="1">Belongs to the peptidase M20 family.</text>
</comment>
<sequence>MLRALFFLAHVPAALALDATTLRDIAASSSNVDAREILSQSRATHDYVVDLRREIHKNPELMWTERATADVIARELDAHGIEYDRVTSTGIVARVGRGERSVGLRADMDALPLREDTGLAYASENDGKMHACGHDGHVAMLLGAAKVIKARYDADETSVPGVVRFIFQPAEEGGAGAKEMLRPSDGTTGMLDLKPPIESVFGLHNWPYPEMPSGTMGTRGGTIMAGAGSFDVVVVGRGGHAAVPHNNVDVIVAGSAIVTALQTLVSRLTDPLDSVVISVTVFNSGTASNIMPDTASLQGTLRALNPKTFAKFQQKIADMASAIASAHGCTAATSFEPEHNGVKRIPYPPTVNDPRAAGLAMNVAAQLFGSESTRDVVPVMPAEDFSFFGETYPSAMMWLGAYNETAGATHPLHSTKYILDESVLTSGVALHAMYALEFLHSGL</sequence>
<dbReference type="CDD" id="cd08017">
    <property type="entry name" value="M20_IAA_Hyd"/>
    <property type="match status" value="1"/>
</dbReference>
<evidence type="ECO:0000259" key="6">
    <source>
        <dbReference type="Pfam" id="PF07687"/>
    </source>
</evidence>
<keyword evidence="8" id="KW-1185">Reference proteome</keyword>
<evidence type="ECO:0000256" key="4">
    <source>
        <dbReference type="PIRSR" id="PIRSR005962-1"/>
    </source>
</evidence>
<feature type="signal peptide" evidence="5">
    <location>
        <begin position="1"/>
        <end position="16"/>
    </location>
</feature>
<proteinExistence type="inferred from homology"/>
<gene>
    <name evidence="7" type="ORF">OSTLU_31131</name>
</gene>
<dbReference type="AlphaFoldDB" id="A4RVX3"/>
<feature type="binding site" evidence="4">
    <location>
        <position position="172"/>
    </location>
    <ligand>
        <name>Mn(2+)</name>
        <dbReference type="ChEBI" id="CHEBI:29035"/>
        <label>2</label>
    </ligand>
</feature>